<keyword evidence="4" id="KW-1185">Reference proteome</keyword>
<dbReference type="Gene3D" id="3.40.50.11590">
    <property type="match status" value="1"/>
</dbReference>
<dbReference type="InterPro" id="IPR007161">
    <property type="entry name" value="DUF364"/>
</dbReference>
<evidence type="ECO:0000313" key="3">
    <source>
        <dbReference type="EMBL" id="WGS64972.1"/>
    </source>
</evidence>
<evidence type="ECO:0000259" key="2">
    <source>
        <dbReference type="Pfam" id="PF13938"/>
    </source>
</evidence>
<dbReference type="InterPro" id="IPR025251">
    <property type="entry name" value="DUF4213"/>
</dbReference>
<accession>A0ABY8PQP5</accession>
<reference evidence="3 4" key="1">
    <citation type="submission" date="2021-02" db="EMBL/GenBank/DDBJ databases">
        <title>Characterization of Marinitoga sp. nov. str. BP5-C20A.</title>
        <authorList>
            <person name="Erauso G."/>
            <person name="Postec A."/>
        </authorList>
    </citation>
    <scope>NUCLEOTIDE SEQUENCE [LARGE SCALE GENOMIC DNA]</scope>
    <source>
        <strain evidence="3 4">BP5-C20A</strain>
    </source>
</reference>
<dbReference type="Pfam" id="PF13938">
    <property type="entry name" value="DUF4213"/>
    <property type="match status" value="1"/>
</dbReference>
<gene>
    <name evidence="3" type="ORF">JRV97_11550</name>
</gene>
<evidence type="ECO:0000313" key="4">
    <source>
        <dbReference type="Proteomes" id="UP001232493"/>
    </source>
</evidence>
<dbReference type="Proteomes" id="UP001232493">
    <property type="component" value="Chromosome"/>
</dbReference>
<dbReference type="RefSeq" id="WP_280999026.1">
    <property type="nucleotide sequence ID" value="NZ_CP069362.1"/>
</dbReference>
<organism evidence="3 4">
    <name type="scientific">Marinitoga aeolica</name>
    <dbReference type="NCBI Taxonomy" id="2809031"/>
    <lineage>
        <taxon>Bacteria</taxon>
        <taxon>Thermotogati</taxon>
        <taxon>Thermotogota</taxon>
        <taxon>Thermotogae</taxon>
        <taxon>Petrotogales</taxon>
        <taxon>Petrotogaceae</taxon>
        <taxon>Marinitoga</taxon>
    </lineage>
</organism>
<sequence length="256" mass="28467">MALSKKLYKKALENISEDIYVEDFVIGIGETAVKLSDGRTGFVATNREDTLGKCEEFYKCMGLDGKPESKAEVGMKVKDLLDVGLFSGDPLLRSVSYAAVNAIFNKNPERFVKGDTLELMEFNKKDIVGIVGEITPFVDALRPKVWDVLIFDRQRRHDQILPDWAIIEMLPKCTAVIITGTTIVNGTIDYILNYINTDRVAIAGPSTIMVEDVFPVKILSGSYIEDSEKLFDLIKKGAGTRTLFRSGAARKVNLVF</sequence>
<proteinExistence type="predicted"/>
<feature type="domain" description="DUF4213" evidence="2">
    <location>
        <begin position="8"/>
        <end position="103"/>
    </location>
</feature>
<name>A0ABY8PQP5_9BACT</name>
<feature type="domain" description="Putative heavy-metal chelation" evidence="1">
    <location>
        <begin position="115"/>
        <end position="251"/>
    </location>
</feature>
<dbReference type="SUPFAM" id="SSF159713">
    <property type="entry name" value="Dhaf3308-like"/>
    <property type="match status" value="1"/>
</dbReference>
<dbReference type="EMBL" id="CP069362">
    <property type="protein sequence ID" value="WGS64972.1"/>
    <property type="molecule type" value="Genomic_DNA"/>
</dbReference>
<dbReference type="Pfam" id="PF04016">
    <property type="entry name" value="DUF364"/>
    <property type="match status" value="1"/>
</dbReference>
<evidence type="ECO:0000259" key="1">
    <source>
        <dbReference type="Pfam" id="PF04016"/>
    </source>
</evidence>
<protein>
    <submittedName>
        <fullName evidence="3">DUF364 domain-containing protein</fullName>
    </submittedName>
</protein>